<keyword evidence="2" id="KW-1185">Reference proteome</keyword>
<dbReference type="NCBIfam" id="TIGR03292">
    <property type="entry name" value="PhnH_redo"/>
    <property type="match status" value="1"/>
</dbReference>
<protein>
    <submittedName>
        <fullName evidence="1">Phosphonate C-P lyase system protein PhnH</fullName>
    </submittedName>
</protein>
<sequence>MIKADQTFDKVHDSQRTFRVLLDCMARPGKIGALQIEVEAEFISSGLLQIALTLLDREVSFSIMAKEKEKIRRYLKWNTFSEESEACDADYLFIDTSLTSVQIAEVMRNAKRGTLADPHQSATFVVYIEELFAEDIGLRLSGPGIKNQRQVALSKHIERWLGEREMVNEEYPLGVDMIFVNSVGELLALPRTTKVERVDEQWVM</sequence>
<dbReference type="PIRSF" id="PIRSF020680">
    <property type="entry name" value="PhnH"/>
    <property type="match status" value="1"/>
</dbReference>
<dbReference type="Gene3D" id="3.40.50.11310">
    <property type="entry name" value="Bacterial phosphonate metabolism protein PhnH"/>
    <property type="match status" value="1"/>
</dbReference>
<dbReference type="SUPFAM" id="SSF159709">
    <property type="entry name" value="PhnH-like"/>
    <property type="match status" value="1"/>
</dbReference>
<comment type="caution">
    <text evidence="1">The sequence shown here is derived from an EMBL/GenBank/DDBJ whole genome shotgun (WGS) entry which is preliminary data.</text>
</comment>
<keyword evidence="1" id="KW-0456">Lyase</keyword>
<dbReference type="GO" id="GO:0019634">
    <property type="term" value="P:organic phosphonate metabolic process"/>
    <property type="evidence" value="ECO:0007669"/>
    <property type="project" value="InterPro"/>
</dbReference>
<accession>A0A940X0F3</accession>
<proteinExistence type="predicted"/>
<dbReference type="GO" id="GO:0016829">
    <property type="term" value="F:lyase activity"/>
    <property type="evidence" value="ECO:0007669"/>
    <property type="project" value="UniProtKB-KW"/>
</dbReference>
<name>A0A940X0F3_9BACI</name>
<reference evidence="1" key="1">
    <citation type="submission" date="2021-03" db="EMBL/GenBank/DDBJ databases">
        <title>Bacillus suaedae sp. nov., isolated from Suaeda aralocaspica.</title>
        <authorList>
            <person name="Lei R.F.R."/>
        </authorList>
    </citation>
    <scope>NUCLEOTIDE SEQUENCE</scope>
    <source>
        <strain evidence="1">YZJH907-2</strain>
    </source>
</reference>
<dbReference type="Proteomes" id="UP000678228">
    <property type="component" value="Unassembled WGS sequence"/>
</dbReference>
<dbReference type="InterPro" id="IPR038058">
    <property type="entry name" value="PhnH-like_sp"/>
</dbReference>
<dbReference type="Pfam" id="PF05845">
    <property type="entry name" value="PhnH"/>
    <property type="match status" value="1"/>
</dbReference>
<gene>
    <name evidence="1" type="primary">phnH</name>
    <name evidence="1" type="ORF">J7W16_16360</name>
</gene>
<organism evidence="1 2">
    <name type="scientific">Halalkalibacter suaedae</name>
    <dbReference type="NCBI Taxonomy" id="2822140"/>
    <lineage>
        <taxon>Bacteria</taxon>
        <taxon>Bacillati</taxon>
        <taxon>Bacillota</taxon>
        <taxon>Bacilli</taxon>
        <taxon>Bacillales</taxon>
        <taxon>Bacillaceae</taxon>
        <taxon>Halalkalibacter</taxon>
    </lineage>
</organism>
<evidence type="ECO:0000313" key="2">
    <source>
        <dbReference type="Proteomes" id="UP000678228"/>
    </source>
</evidence>
<evidence type="ECO:0000313" key="1">
    <source>
        <dbReference type="EMBL" id="MBP3952695.1"/>
    </source>
</evidence>
<dbReference type="AlphaFoldDB" id="A0A940X0F3"/>
<dbReference type="InterPro" id="IPR008772">
    <property type="entry name" value="Phosphonate_metab_PhnH"/>
</dbReference>
<dbReference type="RefSeq" id="WP_210598548.1">
    <property type="nucleotide sequence ID" value="NZ_JAGKSQ010000007.1"/>
</dbReference>
<dbReference type="EMBL" id="JAGKSQ010000007">
    <property type="protein sequence ID" value="MBP3952695.1"/>
    <property type="molecule type" value="Genomic_DNA"/>
</dbReference>